<dbReference type="Proteomes" id="UP000663879">
    <property type="component" value="Unassembled WGS sequence"/>
</dbReference>
<accession>A0A813Z797</accession>
<evidence type="ECO:0000313" key="4">
    <source>
        <dbReference type="EMBL" id="CAF0893913.1"/>
    </source>
</evidence>
<protein>
    <recommendedName>
        <fullName evidence="3">CCHC-type domain-containing protein</fullName>
    </recommendedName>
</protein>
<dbReference type="PROSITE" id="PS50158">
    <property type="entry name" value="ZF_CCHC"/>
    <property type="match status" value="1"/>
</dbReference>
<dbReference type="GO" id="GO:0003676">
    <property type="term" value="F:nucleic acid binding"/>
    <property type="evidence" value="ECO:0007669"/>
    <property type="project" value="InterPro"/>
</dbReference>
<feature type="region of interest" description="Disordered" evidence="2">
    <location>
        <begin position="1"/>
        <end position="61"/>
    </location>
</feature>
<dbReference type="Gene3D" id="4.10.60.10">
    <property type="entry name" value="Zinc finger, CCHC-type"/>
    <property type="match status" value="1"/>
</dbReference>
<keyword evidence="1" id="KW-0479">Metal-binding</keyword>
<dbReference type="OrthoDB" id="8123886at2759"/>
<name>A0A813Z797_9BILA</name>
<dbReference type="AlphaFoldDB" id="A0A813Z797"/>
<feature type="region of interest" description="Disordered" evidence="2">
    <location>
        <begin position="502"/>
        <end position="555"/>
    </location>
</feature>
<comment type="caution">
    <text evidence="4">The sequence shown here is derived from an EMBL/GenBank/DDBJ whole genome shotgun (WGS) entry which is preliminary data.</text>
</comment>
<reference evidence="4" key="1">
    <citation type="submission" date="2021-02" db="EMBL/GenBank/DDBJ databases">
        <authorList>
            <person name="Nowell W R."/>
        </authorList>
    </citation>
    <scope>NUCLEOTIDE SEQUENCE</scope>
    <source>
        <strain evidence="4">Ploen Becks lab</strain>
    </source>
</reference>
<feature type="compositionally biased region" description="Acidic residues" evidence="2">
    <location>
        <begin position="510"/>
        <end position="524"/>
    </location>
</feature>
<gene>
    <name evidence="4" type="ORF">OXX778_LOCUS11051</name>
</gene>
<feature type="compositionally biased region" description="Basic residues" evidence="2">
    <location>
        <begin position="18"/>
        <end position="27"/>
    </location>
</feature>
<dbReference type="InterPro" id="IPR001878">
    <property type="entry name" value="Znf_CCHC"/>
</dbReference>
<evidence type="ECO:0000256" key="2">
    <source>
        <dbReference type="SAM" id="MobiDB-lite"/>
    </source>
</evidence>
<dbReference type="GO" id="GO:0008270">
    <property type="term" value="F:zinc ion binding"/>
    <property type="evidence" value="ECO:0007669"/>
    <property type="project" value="UniProtKB-KW"/>
</dbReference>
<evidence type="ECO:0000256" key="1">
    <source>
        <dbReference type="PROSITE-ProRule" id="PRU00047"/>
    </source>
</evidence>
<feature type="compositionally biased region" description="Basic and acidic residues" evidence="2">
    <location>
        <begin position="37"/>
        <end position="59"/>
    </location>
</feature>
<evidence type="ECO:0000313" key="5">
    <source>
        <dbReference type="Proteomes" id="UP000663879"/>
    </source>
</evidence>
<keyword evidence="1" id="KW-0862">Zinc</keyword>
<feature type="region of interest" description="Disordered" evidence="2">
    <location>
        <begin position="125"/>
        <end position="186"/>
    </location>
</feature>
<feature type="compositionally biased region" description="Basic and acidic residues" evidence="2">
    <location>
        <begin position="171"/>
        <end position="186"/>
    </location>
</feature>
<dbReference type="SMART" id="SM00343">
    <property type="entry name" value="ZnF_C2HC"/>
    <property type="match status" value="2"/>
</dbReference>
<feature type="compositionally biased region" description="Basic and acidic residues" evidence="2">
    <location>
        <begin position="149"/>
        <end position="162"/>
    </location>
</feature>
<dbReference type="EMBL" id="CAJNOC010001827">
    <property type="protein sequence ID" value="CAF0893913.1"/>
    <property type="molecule type" value="Genomic_DNA"/>
</dbReference>
<feature type="compositionally biased region" description="Polar residues" evidence="2">
    <location>
        <begin position="125"/>
        <end position="142"/>
    </location>
</feature>
<keyword evidence="5" id="KW-1185">Reference proteome</keyword>
<proteinExistence type="predicted"/>
<keyword evidence="1" id="KW-0863">Zinc-finger</keyword>
<feature type="domain" description="CCHC-type" evidence="3">
    <location>
        <begin position="356"/>
        <end position="369"/>
    </location>
</feature>
<organism evidence="4 5">
    <name type="scientific">Brachionus calyciflorus</name>
    <dbReference type="NCBI Taxonomy" id="104777"/>
    <lineage>
        <taxon>Eukaryota</taxon>
        <taxon>Metazoa</taxon>
        <taxon>Spiralia</taxon>
        <taxon>Gnathifera</taxon>
        <taxon>Rotifera</taxon>
        <taxon>Eurotatoria</taxon>
        <taxon>Monogononta</taxon>
        <taxon>Pseudotrocha</taxon>
        <taxon>Ploima</taxon>
        <taxon>Brachionidae</taxon>
        <taxon>Brachionus</taxon>
    </lineage>
</organism>
<evidence type="ECO:0000259" key="3">
    <source>
        <dbReference type="PROSITE" id="PS50158"/>
    </source>
</evidence>
<dbReference type="Pfam" id="PF00098">
    <property type="entry name" value="zf-CCHC"/>
    <property type="match status" value="1"/>
</dbReference>
<sequence length="555" mass="64499">MNLNSSDTEADGEPWQKSTRRSRRSSYKKVSQGTNSETRKNQHKTDGKKIRQNEQDNNREINLSTVTERSILESLASTNIASKILNVFGWNKQTQNQVNYQTQLNQYQQWMIMQQHYNRLNQNMQPVSVPTTSNNLRTNAPNGYQEESDTAKNRKNENEKNYAKKNQNNGRETEKNANQKLTKNDEVKQRQKIYEVIFEGTNIHEYKSTNLIREIHKHKPGVYIKYAHITDTNKLVILTTREEDYQKLIDEWPIDAFGNGIKLTETRDENEKKKSYYCVIRGVKRNLEEEEIREELEREYGIKSLVRMLNRDKQRTTLIKASTETEDEHVYLLKNGIYFNNRHFIVEEFLHKPIICYKCSKPGHVAKNCAGVERCTLCADEHEYKTCKNKELENKKEIIKCANCGSKEHTATSWVCPVYLKYKQNLNKNIGKTYAEAVKQQEELTGKKILKTKKDKVETMDTNKVLNCLSELINVMGGLSDTVKGVIENNLGKFIIKKLEKKASSPGKEDESENENEDEENDLIELEKKGLENDPPTDVQKIISSTPNKEFHLLD</sequence>